<dbReference type="STRING" id="1129794.C427_3075"/>
<evidence type="ECO:0000313" key="1">
    <source>
        <dbReference type="EMBL" id="AGH45184.1"/>
    </source>
</evidence>
<proteinExistence type="predicted"/>
<reference evidence="1 2" key="1">
    <citation type="journal article" date="2013" name="Genome Announc.">
        <title>Complete Genome Sequence of Glaciecola psychrophila Strain 170T.</title>
        <authorList>
            <person name="Yin J."/>
            <person name="Chen J."/>
            <person name="Liu G."/>
            <person name="Yu Y."/>
            <person name="Song L."/>
            <person name="Wang X."/>
            <person name="Qu X."/>
        </authorList>
    </citation>
    <scope>NUCLEOTIDE SEQUENCE [LARGE SCALE GENOMIC DNA]</scope>
    <source>
        <strain evidence="1 2">170</strain>
    </source>
</reference>
<dbReference type="PATRIC" id="fig|1129794.4.peg.3058"/>
<keyword evidence="2" id="KW-1185">Reference proteome</keyword>
<dbReference type="KEGG" id="gps:C427_3075"/>
<organism evidence="1 2">
    <name type="scientific">Paraglaciecola psychrophila 170</name>
    <dbReference type="NCBI Taxonomy" id="1129794"/>
    <lineage>
        <taxon>Bacteria</taxon>
        <taxon>Pseudomonadati</taxon>
        <taxon>Pseudomonadota</taxon>
        <taxon>Gammaproteobacteria</taxon>
        <taxon>Alteromonadales</taxon>
        <taxon>Alteromonadaceae</taxon>
        <taxon>Paraglaciecola</taxon>
    </lineage>
</organism>
<dbReference type="Proteomes" id="UP000011864">
    <property type="component" value="Chromosome"/>
</dbReference>
<gene>
    <name evidence="1" type="ORF">C427_3075</name>
</gene>
<dbReference type="HOGENOM" id="CLU_3186891_0_0_6"/>
<dbReference type="AlphaFoldDB" id="K6ZRX0"/>
<accession>K6ZRX0</accession>
<protein>
    <submittedName>
        <fullName evidence="1">Uncharacterized protein</fullName>
    </submittedName>
</protein>
<sequence>MSIFIDIKNQIQLVKTPSLILERPKSQIFAISAINVTTGKLPQSLF</sequence>
<name>K6ZRX0_9ALTE</name>
<evidence type="ECO:0000313" key="2">
    <source>
        <dbReference type="Proteomes" id="UP000011864"/>
    </source>
</evidence>
<dbReference type="EMBL" id="CP003837">
    <property type="protein sequence ID" value="AGH45184.1"/>
    <property type="molecule type" value="Genomic_DNA"/>
</dbReference>